<dbReference type="PANTHER" id="PTHR30042:SF2">
    <property type="entry name" value="POTASSIUM-TRANSPORTING ATPASE KDPC SUBUNIT"/>
    <property type="match status" value="1"/>
</dbReference>
<evidence type="ECO:0000256" key="2">
    <source>
        <dbReference type="ARBA" id="ARBA00022475"/>
    </source>
</evidence>
<keyword evidence="3 11" id="KW-0633">Potassium transport</keyword>
<dbReference type="PIRSF" id="PIRSF001296">
    <property type="entry name" value="K_ATPase_KdpC"/>
    <property type="match status" value="1"/>
</dbReference>
<accession>I3THQ1</accession>
<dbReference type="GO" id="GO:0005886">
    <property type="term" value="C:plasma membrane"/>
    <property type="evidence" value="ECO:0007669"/>
    <property type="project" value="UniProtKB-SubCell"/>
</dbReference>
<keyword evidence="8 11" id="KW-1133">Transmembrane helix</keyword>
<evidence type="ECO:0000256" key="8">
    <source>
        <dbReference type="ARBA" id="ARBA00022989"/>
    </source>
</evidence>
<keyword evidence="11" id="KW-0997">Cell inner membrane</keyword>
<dbReference type="STRING" id="1110502.TMO_0450"/>
<dbReference type="AlphaFoldDB" id="I3THQ1"/>
<dbReference type="GO" id="GO:0008556">
    <property type="term" value="F:P-type potassium transmembrane transporter activity"/>
    <property type="evidence" value="ECO:0007669"/>
    <property type="project" value="InterPro"/>
</dbReference>
<sequence>MLHPMLRNIRRAVVPLVLFSGLLGLAYPLAMAGLAGAIAPRQAAGSPVTDAAGRVVGSALVGQDFTSPGYFHGRPSAVDYDAVAAGASNLGPTSAALAAEIRDRIAAVRAETGAGGAVPGDLVTASGSGLDPDLSPEAVRLQIPRVAKARQMAPDALEALVATHVERPVAGLIGQPRVNLLRLNMALDAMAGPGAG</sequence>
<dbReference type="Proteomes" id="UP000005258">
    <property type="component" value="Chromosome"/>
</dbReference>
<keyword evidence="13" id="KW-1185">Reference proteome</keyword>
<evidence type="ECO:0000256" key="4">
    <source>
        <dbReference type="ARBA" id="ARBA00022692"/>
    </source>
</evidence>
<evidence type="ECO:0000313" key="13">
    <source>
        <dbReference type="Proteomes" id="UP000005258"/>
    </source>
</evidence>
<dbReference type="PANTHER" id="PTHR30042">
    <property type="entry name" value="POTASSIUM-TRANSPORTING ATPASE C CHAIN"/>
    <property type="match status" value="1"/>
</dbReference>
<dbReference type="EMBL" id="CP003236">
    <property type="protein sequence ID" value="AFK52289.1"/>
    <property type="molecule type" value="Genomic_DNA"/>
</dbReference>
<keyword evidence="2 11" id="KW-1003">Cell membrane</keyword>
<evidence type="ECO:0000256" key="3">
    <source>
        <dbReference type="ARBA" id="ARBA00022538"/>
    </source>
</evidence>
<keyword evidence="4 11" id="KW-0812">Transmembrane</keyword>
<keyword evidence="5 11" id="KW-0547">Nucleotide-binding</keyword>
<keyword evidence="9 11" id="KW-0406">Ion transport</keyword>
<evidence type="ECO:0000256" key="5">
    <source>
        <dbReference type="ARBA" id="ARBA00022741"/>
    </source>
</evidence>
<keyword evidence="7 11" id="KW-0630">Potassium</keyword>
<proteinExistence type="inferred from homology"/>
<evidence type="ECO:0000256" key="9">
    <source>
        <dbReference type="ARBA" id="ARBA00023065"/>
    </source>
</evidence>
<keyword evidence="6 11" id="KW-0067">ATP-binding</keyword>
<dbReference type="NCBIfam" id="NF001454">
    <property type="entry name" value="PRK00315.1"/>
    <property type="match status" value="1"/>
</dbReference>
<dbReference type="eggNOG" id="COG2156">
    <property type="taxonomic scope" value="Bacteria"/>
</dbReference>
<name>I3THQ1_TISMK</name>
<keyword evidence="1 11" id="KW-0813">Transport</keyword>
<evidence type="ECO:0000313" key="12">
    <source>
        <dbReference type="EMBL" id="AFK52289.1"/>
    </source>
</evidence>
<organism evidence="12 13">
    <name type="scientific">Tistrella mobilis (strain KA081020-065)</name>
    <dbReference type="NCBI Taxonomy" id="1110502"/>
    <lineage>
        <taxon>Bacteria</taxon>
        <taxon>Pseudomonadati</taxon>
        <taxon>Pseudomonadota</taxon>
        <taxon>Alphaproteobacteria</taxon>
        <taxon>Geminicoccales</taxon>
        <taxon>Geminicoccaceae</taxon>
        <taxon>Tistrella</taxon>
    </lineage>
</organism>
<evidence type="ECO:0000256" key="10">
    <source>
        <dbReference type="ARBA" id="ARBA00023136"/>
    </source>
</evidence>
<evidence type="ECO:0000256" key="11">
    <source>
        <dbReference type="HAMAP-Rule" id="MF_00276"/>
    </source>
</evidence>
<comment type="function">
    <text evidence="11">Part of the high-affinity ATP-driven potassium transport (or Kdp) system, which catalyzes the hydrolysis of ATP coupled with the electrogenic transport of potassium into the cytoplasm. This subunit acts as a catalytic chaperone that increases the ATP-binding affinity of the ATP-hydrolyzing subunit KdpB by the formation of a transient KdpB/KdpC/ATP ternary complex.</text>
</comment>
<dbReference type="GO" id="GO:0005524">
    <property type="term" value="F:ATP binding"/>
    <property type="evidence" value="ECO:0007669"/>
    <property type="project" value="UniProtKB-UniRule"/>
</dbReference>
<comment type="subcellular location">
    <subcellularLocation>
        <location evidence="11">Cell inner membrane</location>
        <topology evidence="11">Single-pass membrane protein</topology>
    </subcellularLocation>
</comment>
<dbReference type="InterPro" id="IPR003820">
    <property type="entry name" value="KdpC"/>
</dbReference>
<evidence type="ECO:0000256" key="7">
    <source>
        <dbReference type="ARBA" id="ARBA00022958"/>
    </source>
</evidence>
<dbReference type="HAMAP" id="MF_00276">
    <property type="entry name" value="KdpC"/>
    <property type="match status" value="1"/>
</dbReference>
<reference evidence="12 13" key="1">
    <citation type="journal article" date="2012" name="J. Am. Chem. Soc.">
        <title>Bacterial biosynthesis and maturation of the didemnin anti-cancer agents.</title>
        <authorList>
            <person name="Xu Y."/>
            <person name="Kersten R.D."/>
            <person name="Nam S.J."/>
            <person name="Lu L."/>
            <person name="Al-Suwailem A.M."/>
            <person name="Zheng H."/>
            <person name="Fenical W."/>
            <person name="Dorrestein P.C."/>
            <person name="Moore B.S."/>
            <person name="Qian P.Y."/>
        </authorList>
    </citation>
    <scope>NUCLEOTIDE SEQUENCE [LARGE SCALE GENOMIC DNA]</scope>
    <source>
        <strain evidence="12 13">KA081020-065</strain>
    </source>
</reference>
<dbReference type="KEGG" id="tmo:TMO_0450"/>
<keyword evidence="10 11" id="KW-0472">Membrane</keyword>
<dbReference type="NCBIfam" id="TIGR00681">
    <property type="entry name" value="kdpC"/>
    <property type="match status" value="1"/>
</dbReference>
<gene>
    <name evidence="11 12" type="primary">kdpC</name>
    <name evidence="12" type="ordered locus">TMO_0450</name>
</gene>
<comment type="subunit">
    <text evidence="11">The system is composed of three essential subunits: KdpA, KdpB and KdpC.</text>
</comment>
<evidence type="ECO:0000256" key="1">
    <source>
        <dbReference type="ARBA" id="ARBA00022448"/>
    </source>
</evidence>
<protein>
    <recommendedName>
        <fullName evidence="11">Potassium-transporting ATPase KdpC subunit</fullName>
    </recommendedName>
    <alternativeName>
        <fullName evidence="11">ATP phosphohydrolase [potassium-transporting] C chain</fullName>
    </alternativeName>
    <alternativeName>
        <fullName evidence="11">Potassium-binding and translocating subunit C</fullName>
    </alternativeName>
    <alternativeName>
        <fullName evidence="11">Potassium-translocating ATPase C chain</fullName>
    </alternativeName>
</protein>
<dbReference type="HOGENOM" id="CLU_077094_2_0_5"/>
<dbReference type="Pfam" id="PF02669">
    <property type="entry name" value="KdpC"/>
    <property type="match status" value="1"/>
</dbReference>
<evidence type="ECO:0000256" key="6">
    <source>
        <dbReference type="ARBA" id="ARBA00022840"/>
    </source>
</evidence>
<comment type="similarity">
    <text evidence="11">Belongs to the KdpC family.</text>
</comment>
<dbReference type="PATRIC" id="fig|1110502.3.peg.465"/>